<evidence type="ECO:0000313" key="2">
    <source>
        <dbReference type="Proteomes" id="UP000184428"/>
    </source>
</evidence>
<gene>
    <name evidence="1" type="ORF">SAMN05660350_00021</name>
</gene>
<accession>A0A1M7RRE9</accession>
<evidence type="ECO:0000313" key="1">
    <source>
        <dbReference type="EMBL" id="SHN48883.1"/>
    </source>
</evidence>
<name>A0A1M7RRE9_9ACTN</name>
<protein>
    <submittedName>
        <fullName evidence="1">Uncharacterized protein</fullName>
    </submittedName>
</protein>
<dbReference type="AlphaFoldDB" id="A0A1M7RRE9"/>
<sequence length="65" mass="7121">MTRGKVKKLLTHDLMRLKRELEDTRLSAVHSTLGLSVLRAALHSFDSGAKGGAPAHVRVVEKESD</sequence>
<reference evidence="1 2" key="1">
    <citation type="submission" date="2016-12" db="EMBL/GenBank/DDBJ databases">
        <authorList>
            <person name="Song W.-J."/>
            <person name="Kurnit D.M."/>
        </authorList>
    </citation>
    <scope>NUCLEOTIDE SEQUENCE [LARGE SCALE GENOMIC DNA]</scope>
    <source>
        <strain evidence="1 2">DSM 43162</strain>
    </source>
</reference>
<dbReference type="EMBL" id="FRDM01000001">
    <property type="protein sequence ID" value="SHN48883.1"/>
    <property type="molecule type" value="Genomic_DNA"/>
</dbReference>
<organism evidence="1 2">
    <name type="scientific">Geodermatophilus obscurus</name>
    <dbReference type="NCBI Taxonomy" id="1861"/>
    <lineage>
        <taxon>Bacteria</taxon>
        <taxon>Bacillati</taxon>
        <taxon>Actinomycetota</taxon>
        <taxon>Actinomycetes</taxon>
        <taxon>Geodermatophilales</taxon>
        <taxon>Geodermatophilaceae</taxon>
        <taxon>Geodermatophilus</taxon>
    </lineage>
</organism>
<dbReference type="Proteomes" id="UP000184428">
    <property type="component" value="Unassembled WGS sequence"/>
</dbReference>
<proteinExistence type="predicted"/>